<evidence type="ECO:0000256" key="2">
    <source>
        <dbReference type="ARBA" id="ARBA00022722"/>
    </source>
</evidence>
<keyword evidence="2" id="KW-0540">Nuclease</keyword>
<sequence>MNIIRLMVVIIYIIIGAALGIIIIPEVVSDLGINTYPIITNHYIDGLIGIILFFIIFGFFLKKVTYAFKELEQIIMRRSAVEILFATIGLIIGLFISVMVSFILELIGNSMLNHFIPIIITIILCYLGFQFGLKKRDEMLMFLPENMARSMSYNTRKAIPKIIDTSAIIDGRILDIIRCGFIDGDILIPQGVINELQVVADANDSVKREKGQRGLDILNQLYDLDYPTRVINPTKSHNDIDTLLIKLAQHYHAHVITTDFNLNKVCHVQGIMALNVNDLSEAIKPNVHQGDHLNILLTKMGKEPGQGVGYLDDGTMVVVDNAKKLVGQHVNLEVISLLQTSSGRIVFAKHVDDNSSDFEN</sequence>
<gene>
    <name evidence="7" type="ORF">EQ811_00055</name>
</gene>
<dbReference type="Gene3D" id="3.40.50.1010">
    <property type="entry name" value="5'-nuclease"/>
    <property type="match status" value="1"/>
</dbReference>
<evidence type="ECO:0000313" key="7">
    <source>
        <dbReference type="EMBL" id="TBW77501.1"/>
    </source>
</evidence>
<dbReference type="AlphaFoldDB" id="A0A0S4ML04"/>
<keyword evidence="5" id="KW-0472">Membrane</keyword>
<keyword evidence="4" id="KW-0460">Magnesium</keyword>
<evidence type="ECO:0000256" key="5">
    <source>
        <dbReference type="SAM" id="Phobius"/>
    </source>
</evidence>
<comment type="cofactor">
    <cofactor evidence="1">
        <name>Mg(2+)</name>
        <dbReference type="ChEBI" id="CHEBI:18420"/>
    </cofactor>
</comment>
<feature type="transmembrane region" description="Helical" evidence="5">
    <location>
        <begin position="44"/>
        <end position="62"/>
    </location>
</feature>
<feature type="domain" description="TRAM" evidence="6">
    <location>
        <begin position="286"/>
        <end position="347"/>
    </location>
</feature>
<reference evidence="7 8" key="1">
    <citation type="journal article" date="2019" name="Sci. Transl. Med.">
        <title>Quorum sensing between bacterial species on the skin protects against epidermal injury in atopic dermatitis.</title>
        <authorList>
            <person name="Williams M.R."/>
        </authorList>
    </citation>
    <scope>NUCLEOTIDE SEQUENCE [LARGE SCALE GENOMIC DNA]</scope>
    <source>
        <strain evidence="7 8">H8</strain>
    </source>
</reference>
<dbReference type="EMBL" id="SCHC01000001">
    <property type="protein sequence ID" value="TBW77501.1"/>
    <property type="molecule type" value="Genomic_DNA"/>
</dbReference>
<keyword evidence="5" id="KW-0812">Transmembrane</keyword>
<dbReference type="InterPro" id="IPR029060">
    <property type="entry name" value="PIN-like_dom_sf"/>
</dbReference>
<keyword evidence="5" id="KW-1133">Transmembrane helix</keyword>
<dbReference type="CDD" id="cd09877">
    <property type="entry name" value="PIN_YacL-like"/>
    <property type="match status" value="1"/>
</dbReference>
<dbReference type="InterPro" id="IPR002792">
    <property type="entry name" value="TRAM_dom"/>
</dbReference>
<name>A0A0S4ML04_STACP</name>
<evidence type="ECO:0000313" key="8">
    <source>
        <dbReference type="Proteomes" id="UP000291949"/>
    </source>
</evidence>
<dbReference type="GO" id="GO:0004518">
    <property type="term" value="F:nuclease activity"/>
    <property type="evidence" value="ECO:0007669"/>
    <property type="project" value="UniProtKB-KW"/>
</dbReference>
<dbReference type="SMART" id="SM00670">
    <property type="entry name" value="PINc"/>
    <property type="match status" value="1"/>
</dbReference>
<dbReference type="InterPro" id="IPR002716">
    <property type="entry name" value="PIN_dom"/>
</dbReference>
<feature type="transmembrane region" description="Helical" evidence="5">
    <location>
        <begin position="83"/>
        <end position="103"/>
    </location>
</feature>
<evidence type="ECO:0000256" key="4">
    <source>
        <dbReference type="ARBA" id="ARBA00022842"/>
    </source>
</evidence>
<proteinExistence type="predicted"/>
<organism evidence="7 8">
    <name type="scientific">Staphylococcus capitis</name>
    <dbReference type="NCBI Taxonomy" id="29388"/>
    <lineage>
        <taxon>Bacteria</taxon>
        <taxon>Bacillati</taxon>
        <taxon>Bacillota</taxon>
        <taxon>Bacilli</taxon>
        <taxon>Bacillales</taxon>
        <taxon>Staphylococcaceae</taxon>
        <taxon>Staphylococcus</taxon>
    </lineage>
</organism>
<feature type="transmembrane region" description="Helical" evidence="5">
    <location>
        <begin position="115"/>
        <end position="133"/>
    </location>
</feature>
<dbReference type="GO" id="GO:0016787">
    <property type="term" value="F:hydrolase activity"/>
    <property type="evidence" value="ECO:0007669"/>
    <property type="project" value="UniProtKB-KW"/>
</dbReference>
<feature type="transmembrane region" description="Helical" evidence="5">
    <location>
        <begin position="7"/>
        <end position="24"/>
    </location>
</feature>
<dbReference type="Pfam" id="PF01938">
    <property type="entry name" value="TRAM"/>
    <property type="match status" value="1"/>
</dbReference>
<dbReference type="Proteomes" id="UP000291949">
    <property type="component" value="Unassembled WGS sequence"/>
</dbReference>
<dbReference type="InterPro" id="IPR052041">
    <property type="entry name" value="Nucleic_acid_metab_PIN/TRAM"/>
</dbReference>
<dbReference type="PANTHER" id="PTHR11603:SF147">
    <property type="entry name" value="MEMBRANE PROTEIN"/>
    <property type="match status" value="1"/>
</dbReference>
<dbReference type="PANTHER" id="PTHR11603">
    <property type="entry name" value="AAA FAMILY ATPASE"/>
    <property type="match status" value="1"/>
</dbReference>
<dbReference type="SUPFAM" id="SSF88723">
    <property type="entry name" value="PIN domain-like"/>
    <property type="match status" value="1"/>
</dbReference>
<evidence type="ECO:0000256" key="3">
    <source>
        <dbReference type="ARBA" id="ARBA00022801"/>
    </source>
</evidence>
<protein>
    <submittedName>
        <fullName evidence="7">PIN/TRAM domain-containing protein</fullName>
    </submittedName>
</protein>
<comment type="caution">
    <text evidence="7">The sequence shown here is derived from an EMBL/GenBank/DDBJ whole genome shotgun (WGS) entry which is preliminary data.</text>
</comment>
<evidence type="ECO:0000256" key="1">
    <source>
        <dbReference type="ARBA" id="ARBA00001946"/>
    </source>
</evidence>
<keyword evidence="3" id="KW-0378">Hydrolase</keyword>
<evidence type="ECO:0000259" key="6">
    <source>
        <dbReference type="PROSITE" id="PS50926"/>
    </source>
</evidence>
<dbReference type="eggNOG" id="COG4956">
    <property type="taxonomic scope" value="Bacteria"/>
</dbReference>
<dbReference type="PROSITE" id="PS50926">
    <property type="entry name" value="TRAM"/>
    <property type="match status" value="1"/>
</dbReference>
<accession>A0A0S4ML04</accession>